<keyword evidence="1" id="KW-0732">Signal</keyword>
<dbReference type="OrthoDB" id="1852469at2"/>
<sequence length="351" mass="39852">MKCKTRAAALLMSAAMVFSLAACGADTSWVAEHEGNKMSAGVYILSEIDAYYDALDKAPDGVTSPKDVMKAQIDGKTGSQFITERAVEYVKQFYTIEKLFNEKGLTFSEDTEQNIVKNTDYLWEYSQEFYERNGISKQAVSTLNQNLYKSDMLFFDLYGEGGERTVGDSEIEDYYVSTRARVRYIPFAFFDQSKMEMLPDEEKAKVEEKANSYFERAKAGEDMNDLIAEYETEQNGGTAPHEHTPGMHDAIIKETSLSPSSDFVKEMFSAPIGEVKLFSDSTSYYVAVKVDPLADDRSDFEGNHAKLLQEMKKDEFDEYLLEQSKDVQVTFNDAAIKRYTPEKLKFDEPEE</sequence>
<dbReference type="AlphaFoldDB" id="A0A9X8ULM0"/>
<dbReference type="PROSITE" id="PS51257">
    <property type="entry name" value="PROKAR_LIPOPROTEIN"/>
    <property type="match status" value="1"/>
</dbReference>
<dbReference type="GO" id="GO:0003755">
    <property type="term" value="F:peptidyl-prolyl cis-trans isomerase activity"/>
    <property type="evidence" value="ECO:0007669"/>
    <property type="project" value="InterPro"/>
</dbReference>
<keyword evidence="3" id="KW-1185">Reference proteome</keyword>
<protein>
    <recommendedName>
        <fullName evidence="4">Foldase protein PrsA</fullName>
    </recommendedName>
</protein>
<feature type="chain" id="PRO_5040756896" description="Foldase protein PrsA" evidence="1">
    <location>
        <begin position="25"/>
        <end position="351"/>
    </location>
</feature>
<gene>
    <name evidence="2" type="ORF">EDD78_10155</name>
</gene>
<evidence type="ECO:0000313" key="2">
    <source>
        <dbReference type="EMBL" id="TCL45078.1"/>
    </source>
</evidence>
<feature type="signal peptide" evidence="1">
    <location>
        <begin position="1"/>
        <end position="24"/>
    </location>
</feature>
<proteinExistence type="predicted"/>
<dbReference type="RefSeq" id="WP_079700188.1">
    <property type="nucleotide sequence ID" value="NZ_SLUK01000001.1"/>
</dbReference>
<dbReference type="InterPro" id="IPR046357">
    <property type="entry name" value="PPIase_dom_sf"/>
</dbReference>
<dbReference type="Gene3D" id="3.10.50.40">
    <property type="match status" value="1"/>
</dbReference>
<evidence type="ECO:0008006" key="4">
    <source>
        <dbReference type="Google" id="ProtNLM"/>
    </source>
</evidence>
<dbReference type="Proteomes" id="UP000294682">
    <property type="component" value="Unassembled WGS sequence"/>
</dbReference>
<evidence type="ECO:0000256" key="1">
    <source>
        <dbReference type="SAM" id="SignalP"/>
    </source>
</evidence>
<organism evidence="2 3">
    <name type="scientific">Harryflintia acetispora</name>
    <dbReference type="NCBI Taxonomy" id="1849041"/>
    <lineage>
        <taxon>Bacteria</taxon>
        <taxon>Bacillati</taxon>
        <taxon>Bacillota</taxon>
        <taxon>Clostridia</taxon>
        <taxon>Eubacteriales</taxon>
        <taxon>Oscillospiraceae</taxon>
        <taxon>Harryflintia</taxon>
    </lineage>
</organism>
<evidence type="ECO:0000313" key="3">
    <source>
        <dbReference type="Proteomes" id="UP000294682"/>
    </source>
</evidence>
<dbReference type="EMBL" id="SLUK01000001">
    <property type="protein sequence ID" value="TCL45078.1"/>
    <property type="molecule type" value="Genomic_DNA"/>
</dbReference>
<name>A0A9X8ULM0_9FIRM</name>
<accession>A0A9X8ULM0</accession>
<reference evidence="2 3" key="1">
    <citation type="submission" date="2019-03" db="EMBL/GenBank/DDBJ databases">
        <title>Genomic Encyclopedia of Type Strains, Phase IV (KMG-IV): sequencing the most valuable type-strain genomes for metagenomic binning, comparative biology and taxonomic classification.</title>
        <authorList>
            <person name="Goeker M."/>
        </authorList>
    </citation>
    <scope>NUCLEOTIDE SEQUENCE [LARGE SCALE GENOMIC DNA]</scope>
    <source>
        <strain evidence="2 3">DSM 100433</strain>
    </source>
</reference>
<comment type="caution">
    <text evidence="2">The sequence shown here is derived from an EMBL/GenBank/DDBJ whole genome shotgun (WGS) entry which is preliminary data.</text>
</comment>